<name>A0A3N6LXP3_NATCH</name>
<keyword evidence="4" id="KW-1185">Reference proteome</keyword>
<feature type="domain" description="N-acetyltransferase" evidence="2">
    <location>
        <begin position="1"/>
        <end position="135"/>
    </location>
</feature>
<dbReference type="EMBL" id="REGA01000015">
    <property type="protein sequence ID" value="RQG92574.1"/>
    <property type="molecule type" value="Genomic_DNA"/>
</dbReference>
<dbReference type="SUPFAM" id="SSF55729">
    <property type="entry name" value="Acyl-CoA N-acyltransferases (Nat)"/>
    <property type="match status" value="1"/>
</dbReference>
<evidence type="ECO:0000256" key="1">
    <source>
        <dbReference type="SAM" id="MobiDB-lite"/>
    </source>
</evidence>
<dbReference type="OrthoDB" id="213793at2157"/>
<accession>A0A3N6LXP3</accession>
<evidence type="ECO:0000313" key="4">
    <source>
        <dbReference type="Proteomes" id="UP000282323"/>
    </source>
</evidence>
<dbReference type="Gene3D" id="3.40.630.30">
    <property type="match status" value="1"/>
</dbReference>
<reference evidence="3 4" key="1">
    <citation type="submission" date="2018-10" db="EMBL/GenBank/DDBJ databases">
        <title>Natrarchaeobius chitinivorans gen. nov., sp. nov., and Natrarchaeobius haloalkaliphilus sp. nov., alkaliphilic, chitin-utilizing haloarchaea from hypersaline alkaline lakes.</title>
        <authorList>
            <person name="Sorokin D.Y."/>
            <person name="Elcheninov A.G."/>
            <person name="Kostrikina N.A."/>
            <person name="Bale N.J."/>
            <person name="Sinninghe Damste J.S."/>
            <person name="Khijniak T.V."/>
            <person name="Kublanov I.V."/>
            <person name="Toshchakov S.V."/>
        </authorList>
    </citation>
    <scope>NUCLEOTIDE SEQUENCE [LARGE SCALE GENOMIC DNA]</scope>
    <source>
        <strain evidence="3 4">AArcht4T</strain>
    </source>
</reference>
<proteinExistence type="predicted"/>
<dbReference type="Pfam" id="PF00583">
    <property type="entry name" value="Acetyltransf_1"/>
    <property type="match status" value="1"/>
</dbReference>
<dbReference type="AlphaFoldDB" id="A0A3N6LXP3"/>
<protein>
    <submittedName>
        <fullName evidence="3">N-acetyltransferase</fullName>
    </submittedName>
</protein>
<dbReference type="RefSeq" id="WP_124196645.1">
    <property type="nucleotide sequence ID" value="NZ_REGA01000015.1"/>
</dbReference>
<dbReference type="CDD" id="cd04301">
    <property type="entry name" value="NAT_SF"/>
    <property type="match status" value="1"/>
</dbReference>
<dbReference type="InterPro" id="IPR016181">
    <property type="entry name" value="Acyl_CoA_acyltransferase"/>
</dbReference>
<dbReference type="Proteomes" id="UP000282323">
    <property type="component" value="Unassembled WGS sequence"/>
</dbReference>
<sequence>MECELLGWPPDGPKLRLDHERFSYAGKFVMTNTGKAVARDEGRIVAAASFNEDRTDERTLWIRYVTVDRDRRGEGIGPLLLALVRDRGVERGYDRIRIAVNNPFAYEALYRTGFEYTGDTSGIAELVLEYPPSLEASGDGEINGDDGTAETACEGGPSTRERYQAGLEEFRDRDLSRPEAEFLASRRGDDPPSPID</sequence>
<comment type="caution">
    <text evidence="3">The sequence shown here is derived from an EMBL/GenBank/DDBJ whole genome shotgun (WGS) entry which is preliminary data.</text>
</comment>
<gene>
    <name evidence="3" type="ORF">EA473_16225</name>
</gene>
<keyword evidence="3" id="KW-0808">Transferase</keyword>
<dbReference type="PROSITE" id="PS51186">
    <property type="entry name" value="GNAT"/>
    <property type="match status" value="1"/>
</dbReference>
<dbReference type="InterPro" id="IPR000182">
    <property type="entry name" value="GNAT_dom"/>
</dbReference>
<evidence type="ECO:0000313" key="3">
    <source>
        <dbReference type="EMBL" id="RQG92574.1"/>
    </source>
</evidence>
<dbReference type="GO" id="GO:0016747">
    <property type="term" value="F:acyltransferase activity, transferring groups other than amino-acyl groups"/>
    <property type="evidence" value="ECO:0007669"/>
    <property type="project" value="InterPro"/>
</dbReference>
<evidence type="ECO:0000259" key="2">
    <source>
        <dbReference type="PROSITE" id="PS51186"/>
    </source>
</evidence>
<feature type="compositionally biased region" description="Basic and acidic residues" evidence="1">
    <location>
        <begin position="159"/>
        <end position="190"/>
    </location>
</feature>
<organism evidence="3 4">
    <name type="scientific">Natrarchaeobius chitinivorans</name>
    <dbReference type="NCBI Taxonomy" id="1679083"/>
    <lineage>
        <taxon>Archaea</taxon>
        <taxon>Methanobacteriati</taxon>
        <taxon>Methanobacteriota</taxon>
        <taxon>Stenosarchaea group</taxon>
        <taxon>Halobacteria</taxon>
        <taxon>Halobacteriales</taxon>
        <taxon>Natrialbaceae</taxon>
        <taxon>Natrarchaeobius</taxon>
    </lineage>
</organism>
<feature type="region of interest" description="Disordered" evidence="1">
    <location>
        <begin position="134"/>
        <end position="196"/>
    </location>
</feature>